<dbReference type="OrthoDB" id="5421304at2"/>
<organism evidence="7 8">
    <name type="scientific">Solimonas aquatica</name>
    <dbReference type="NCBI Taxonomy" id="489703"/>
    <lineage>
        <taxon>Bacteria</taxon>
        <taxon>Pseudomonadati</taxon>
        <taxon>Pseudomonadota</taxon>
        <taxon>Gammaproteobacteria</taxon>
        <taxon>Nevskiales</taxon>
        <taxon>Nevskiaceae</taxon>
        <taxon>Solimonas</taxon>
    </lineage>
</organism>
<name>A0A1H9JEA3_9GAMM</name>
<keyword evidence="8" id="KW-1185">Reference proteome</keyword>
<dbReference type="Gene3D" id="2.60.260.20">
    <property type="entry name" value="Urease metallochaperone UreE, N-terminal domain"/>
    <property type="match status" value="1"/>
</dbReference>
<reference evidence="8" key="1">
    <citation type="submission" date="2016-10" db="EMBL/GenBank/DDBJ databases">
        <authorList>
            <person name="Varghese N."/>
            <person name="Submissions S."/>
        </authorList>
    </citation>
    <scope>NUCLEOTIDE SEQUENCE [LARGE SCALE GENOMIC DNA]</scope>
    <source>
        <strain evidence="8">DSM 25927</strain>
    </source>
</reference>
<proteinExistence type="inferred from homology"/>
<keyword evidence="3 5" id="KW-0533">Nickel</keyword>
<dbReference type="RefSeq" id="WP_093287669.1">
    <property type="nucleotide sequence ID" value="NZ_FOFS01000011.1"/>
</dbReference>
<evidence type="ECO:0000256" key="3">
    <source>
        <dbReference type="ARBA" id="ARBA00022596"/>
    </source>
</evidence>
<evidence type="ECO:0000256" key="2">
    <source>
        <dbReference type="ARBA" id="ARBA00022490"/>
    </source>
</evidence>
<dbReference type="GO" id="GO:0006457">
    <property type="term" value="P:protein folding"/>
    <property type="evidence" value="ECO:0007669"/>
    <property type="project" value="InterPro"/>
</dbReference>
<sequence length="165" mass="18036">MLSASEVLVAGSWNPALACDRLTLDYDERHRRRFRYVAEGGTQFLLDLPRVTVLQEGDGLKLDDGRVIQIAAAPEALLEVRAGSAEALVRLAWHIGNRHLPAQLAADRILIREDHVIAAMLEGLGAVVRPVFAPFTPESGAYAHGHGREGGERAHAYVFTSRQGH</sequence>
<dbReference type="GO" id="GO:0065003">
    <property type="term" value="P:protein-containing complex assembly"/>
    <property type="evidence" value="ECO:0007669"/>
    <property type="project" value="InterPro"/>
</dbReference>
<keyword evidence="2 5" id="KW-0963">Cytoplasm</keyword>
<keyword evidence="4 5" id="KW-0143">Chaperone</keyword>
<dbReference type="PIRSF" id="PIRSF036402">
    <property type="entry name" value="Ureas_acces_UreE"/>
    <property type="match status" value="1"/>
</dbReference>
<dbReference type="InterPro" id="IPR004029">
    <property type="entry name" value="UreE_N"/>
</dbReference>
<dbReference type="SMART" id="SM00988">
    <property type="entry name" value="UreE_N"/>
    <property type="match status" value="1"/>
</dbReference>
<evidence type="ECO:0000256" key="5">
    <source>
        <dbReference type="HAMAP-Rule" id="MF_00822"/>
    </source>
</evidence>
<dbReference type="Pfam" id="PF02814">
    <property type="entry name" value="UreE_N"/>
    <property type="match status" value="1"/>
</dbReference>
<gene>
    <name evidence="5" type="primary">ureE</name>
    <name evidence="7" type="ORF">SAMN04488038_111130</name>
</gene>
<dbReference type="EMBL" id="FOFS01000011">
    <property type="protein sequence ID" value="SEQ85254.1"/>
    <property type="molecule type" value="Genomic_DNA"/>
</dbReference>
<comment type="similarity">
    <text evidence="5">Belongs to the UreE family.</text>
</comment>
<evidence type="ECO:0000256" key="1">
    <source>
        <dbReference type="ARBA" id="ARBA00004496"/>
    </source>
</evidence>
<dbReference type="AlphaFoldDB" id="A0A1H9JEA3"/>
<dbReference type="GO" id="GO:0019627">
    <property type="term" value="P:urea metabolic process"/>
    <property type="evidence" value="ECO:0007669"/>
    <property type="project" value="InterPro"/>
</dbReference>
<evidence type="ECO:0000313" key="7">
    <source>
        <dbReference type="EMBL" id="SEQ85254.1"/>
    </source>
</evidence>
<accession>A0A1H9JEA3</accession>
<dbReference type="InterPro" id="IPR036118">
    <property type="entry name" value="UreE_N_sf"/>
</dbReference>
<dbReference type="SUPFAM" id="SSF69287">
    <property type="entry name" value="Urease metallochaperone UreE, N-terminal domain"/>
    <property type="match status" value="1"/>
</dbReference>
<dbReference type="GO" id="GO:0051082">
    <property type="term" value="F:unfolded protein binding"/>
    <property type="evidence" value="ECO:0007669"/>
    <property type="project" value="UniProtKB-UniRule"/>
</dbReference>
<dbReference type="GO" id="GO:0016151">
    <property type="term" value="F:nickel cation binding"/>
    <property type="evidence" value="ECO:0007669"/>
    <property type="project" value="UniProtKB-UniRule"/>
</dbReference>
<feature type="domain" description="UreE urease accessory N-terminal" evidence="6">
    <location>
        <begin position="1"/>
        <end position="68"/>
    </location>
</feature>
<dbReference type="Pfam" id="PF05194">
    <property type="entry name" value="UreE_C"/>
    <property type="match status" value="1"/>
</dbReference>
<dbReference type="InterPro" id="IPR007864">
    <property type="entry name" value="UreE_C_dom"/>
</dbReference>
<dbReference type="CDD" id="cd00571">
    <property type="entry name" value="UreE"/>
    <property type="match status" value="1"/>
</dbReference>
<comment type="function">
    <text evidence="5">Involved in urease metallocenter assembly. Binds nickel. Probably functions as a nickel donor during metallocenter assembly.</text>
</comment>
<dbReference type="SUPFAM" id="SSF69737">
    <property type="entry name" value="Urease metallochaperone UreE, C-terminal domain"/>
    <property type="match status" value="1"/>
</dbReference>
<dbReference type="GO" id="GO:0005737">
    <property type="term" value="C:cytoplasm"/>
    <property type="evidence" value="ECO:0007669"/>
    <property type="project" value="UniProtKB-SubCell"/>
</dbReference>
<evidence type="ECO:0000256" key="4">
    <source>
        <dbReference type="ARBA" id="ARBA00023186"/>
    </source>
</evidence>
<dbReference type="InterPro" id="IPR012406">
    <property type="entry name" value="UreE"/>
</dbReference>
<dbReference type="Proteomes" id="UP000199233">
    <property type="component" value="Unassembled WGS sequence"/>
</dbReference>
<comment type="subcellular location">
    <subcellularLocation>
        <location evidence="1 5">Cytoplasm</location>
    </subcellularLocation>
</comment>
<evidence type="ECO:0000313" key="8">
    <source>
        <dbReference type="Proteomes" id="UP000199233"/>
    </source>
</evidence>
<dbReference type="HAMAP" id="MF_00822">
    <property type="entry name" value="UreE"/>
    <property type="match status" value="1"/>
</dbReference>
<dbReference type="Gene3D" id="3.30.70.790">
    <property type="entry name" value="UreE, C-terminal domain"/>
    <property type="match status" value="1"/>
</dbReference>
<protein>
    <recommendedName>
        <fullName evidence="5">Urease accessory protein UreE</fullName>
    </recommendedName>
</protein>
<evidence type="ECO:0000259" key="6">
    <source>
        <dbReference type="SMART" id="SM00988"/>
    </source>
</evidence>
<dbReference type="STRING" id="489703.SAMN04488038_111130"/>